<dbReference type="Proteomes" id="UP000182961">
    <property type="component" value="Unassembled WGS sequence"/>
</dbReference>
<organism evidence="2 3">
    <name type="scientific">Flavobacterium succinicans</name>
    <dbReference type="NCBI Taxonomy" id="29536"/>
    <lineage>
        <taxon>Bacteria</taxon>
        <taxon>Pseudomonadati</taxon>
        <taxon>Bacteroidota</taxon>
        <taxon>Flavobacteriia</taxon>
        <taxon>Flavobacteriales</taxon>
        <taxon>Flavobacteriaceae</taxon>
        <taxon>Flavobacterium</taxon>
    </lineage>
</organism>
<dbReference type="Pfam" id="PF19992">
    <property type="entry name" value="DUF6427"/>
    <property type="match status" value="1"/>
</dbReference>
<proteinExistence type="predicted"/>
<sequence length="309" mass="35481">MITSVFKKSTPLNYSLVAILMLFFFLVYQSQEIASLNSVVLITEKVFVFLFLIGTLFITNFISKKNGLSKDSTYTVLFFFLFLLFIPSIFNNLKLVVTNLLLLLGLRRLLSLQSLKAAKEKIFDASLWILLASIVQPWCILLLLLVFISVFFHVSNDYRNWVVPFIALLAVSIGFLVFITIQETTVQEFWLDKLYVDLSLNYFTNIYQNWAFSILVTIALFFLVIMLFSYGSKPQLLHSSYKKIIAFFVLALAVFFLSPGKNNELLLFTFAPLSIMANNALEVFQQKLKQEMILGVLMLCSLVLFFTQV</sequence>
<dbReference type="STRING" id="29536.FLB_21230"/>
<feature type="transmembrane region" description="Helical" evidence="1">
    <location>
        <begin position="265"/>
        <end position="284"/>
    </location>
</feature>
<name>A0A1I4R3Q2_9FLAO</name>
<dbReference type="EMBL" id="FOUT01000001">
    <property type="protein sequence ID" value="SFM46570.1"/>
    <property type="molecule type" value="Genomic_DNA"/>
</dbReference>
<evidence type="ECO:0000313" key="3">
    <source>
        <dbReference type="Proteomes" id="UP000182961"/>
    </source>
</evidence>
<dbReference type="AlphaFoldDB" id="A0A1I4R3Q2"/>
<feature type="transmembrane region" description="Helical" evidence="1">
    <location>
        <begin position="74"/>
        <end position="106"/>
    </location>
</feature>
<dbReference type="eggNOG" id="ENOG502Z97G">
    <property type="taxonomic scope" value="Bacteria"/>
</dbReference>
<keyword evidence="1" id="KW-0472">Membrane</keyword>
<evidence type="ECO:0000313" key="2">
    <source>
        <dbReference type="EMBL" id="SFM46570.1"/>
    </source>
</evidence>
<gene>
    <name evidence="2" type="ORF">SAMN05444143_101167</name>
</gene>
<feature type="transmembrane region" description="Helical" evidence="1">
    <location>
        <begin position="210"/>
        <end position="228"/>
    </location>
</feature>
<keyword evidence="1" id="KW-0812">Transmembrane</keyword>
<dbReference type="RefSeq" id="WP_024980553.1">
    <property type="nucleotide sequence ID" value="NZ_CBCRUM010000001.1"/>
</dbReference>
<feature type="transmembrane region" description="Helical" evidence="1">
    <location>
        <begin position="126"/>
        <end position="154"/>
    </location>
</feature>
<evidence type="ECO:0000256" key="1">
    <source>
        <dbReference type="SAM" id="Phobius"/>
    </source>
</evidence>
<feature type="transmembrane region" description="Helical" evidence="1">
    <location>
        <begin position="291"/>
        <end position="308"/>
    </location>
</feature>
<evidence type="ECO:0008006" key="4">
    <source>
        <dbReference type="Google" id="ProtNLM"/>
    </source>
</evidence>
<feature type="transmembrane region" description="Helical" evidence="1">
    <location>
        <begin position="240"/>
        <end position="259"/>
    </location>
</feature>
<accession>A0A1I4R3Q2</accession>
<feature type="transmembrane region" description="Helical" evidence="1">
    <location>
        <begin position="12"/>
        <end position="30"/>
    </location>
</feature>
<keyword evidence="1" id="KW-1133">Transmembrane helix</keyword>
<dbReference type="InterPro" id="IPR045625">
    <property type="entry name" value="DUF6427"/>
</dbReference>
<keyword evidence="3" id="KW-1185">Reference proteome</keyword>
<protein>
    <recommendedName>
        <fullName evidence="4">Beta-carotene 15,15'-monooxygenase</fullName>
    </recommendedName>
</protein>
<feature type="transmembrane region" description="Helical" evidence="1">
    <location>
        <begin position="42"/>
        <end position="62"/>
    </location>
</feature>
<reference evidence="3" key="1">
    <citation type="submission" date="2016-10" db="EMBL/GenBank/DDBJ databases">
        <authorList>
            <person name="Varghese N."/>
            <person name="Submissions S."/>
        </authorList>
    </citation>
    <scope>NUCLEOTIDE SEQUENCE [LARGE SCALE GENOMIC DNA]</scope>
    <source>
        <strain evidence="3">DSM 4002</strain>
    </source>
</reference>
<feature type="transmembrane region" description="Helical" evidence="1">
    <location>
        <begin position="161"/>
        <end position="181"/>
    </location>
</feature>